<reference evidence="9 10" key="2">
    <citation type="journal article" date="2012" name="Stand. Genomic Sci.">
        <title>Complete Genome Sequence of Clostridium clariflavum DSM 19732.</title>
        <authorList>
            <person name="Izquierdo J.A."/>
            <person name="Goodwin L."/>
            <person name="Davenport K.W."/>
            <person name="Teshima H."/>
            <person name="Bruce D."/>
            <person name="Detter C."/>
            <person name="Tapia R."/>
            <person name="Han S."/>
            <person name="Land M."/>
            <person name="Hauser L."/>
            <person name="Jeffries C.D."/>
            <person name="Han J."/>
            <person name="Pitluck S."/>
            <person name="Nolan M."/>
            <person name="Chen A."/>
            <person name="Huntemann M."/>
            <person name="Mavromatis K."/>
            <person name="Mikhailova N."/>
            <person name="Liolios K."/>
            <person name="Woyke T."/>
            <person name="Lynd L.R."/>
        </authorList>
    </citation>
    <scope>NUCLEOTIDE SEQUENCE [LARGE SCALE GENOMIC DNA]</scope>
    <source>
        <strain evidence="10">DSM 19732 / NBRC 101661 / EBR45</strain>
    </source>
</reference>
<evidence type="ECO:0000256" key="5">
    <source>
        <dbReference type="ARBA" id="ARBA00022989"/>
    </source>
</evidence>
<evidence type="ECO:0000256" key="4">
    <source>
        <dbReference type="ARBA" id="ARBA00022692"/>
    </source>
</evidence>
<feature type="domain" description="Major facilitator superfamily (MFS) profile" evidence="8">
    <location>
        <begin position="5"/>
        <end position="381"/>
    </location>
</feature>
<dbReference type="AlphaFoldDB" id="G8M1R4"/>
<dbReference type="InterPro" id="IPR011701">
    <property type="entry name" value="MFS"/>
</dbReference>
<dbReference type="InterPro" id="IPR020846">
    <property type="entry name" value="MFS_dom"/>
</dbReference>
<evidence type="ECO:0000313" key="10">
    <source>
        <dbReference type="Proteomes" id="UP000005435"/>
    </source>
</evidence>
<feature type="transmembrane region" description="Helical" evidence="7">
    <location>
        <begin position="337"/>
        <end position="354"/>
    </location>
</feature>
<evidence type="ECO:0000256" key="6">
    <source>
        <dbReference type="ARBA" id="ARBA00023136"/>
    </source>
</evidence>
<dbReference type="OrthoDB" id="9795150at2"/>
<comment type="subcellular location">
    <subcellularLocation>
        <location evidence="1">Cell membrane</location>
        <topology evidence="1">Multi-pass membrane protein</topology>
    </subcellularLocation>
</comment>
<dbReference type="GO" id="GO:0005886">
    <property type="term" value="C:plasma membrane"/>
    <property type="evidence" value="ECO:0007669"/>
    <property type="project" value="UniProtKB-SubCell"/>
</dbReference>
<feature type="transmembrane region" description="Helical" evidence="7">
    <location>
        <begin position="156"/>
        <end position="178"/>
    </location>
</feature>
<accession>G8M1R4</accession>
<name>G8M1R4_ACECE</name>
<organism evidence="9 10">
    <name type="scientific">Acetivibrio clariflavus (strain DSM 19732 / NBRC 101661 / EBR45)</name>
    <name type="common">Clostridium clariflavum</name>
    <dbReference type="NCBI Taxonomy" id="720554"/>
    <lineage>
        <taxon>Bacteria</taxon>
        <taxon>Bacillati</taxon>
        <taxon>Bacillota</taxon>
        <taxon>Clostridia</taxon>
        <taxon>Eubacteriales</taxon>
        <taxon>Oscillospiraceae</taxon>
        <taxon>Acetivibrio</taxon>
    </lineage>
</organism>
<dbReference type="GO" id="GO:0022857">
    <property type="term" value="F:transmembrane transporter activity"/>
    <property type="evidence" value="ECO:0007669"/>
    <property type="project" value="InterPro"/>
</dbReference>
<dbReference type="HOGENOM" id="CLU_021993_2_0_9"/>
<feature type="transmembrane region" description="Helical" evidence="7">
    <location>
        <begin position="40"/>
        <end position="60"/>
    </location>
</feature>
<proteinExistence type="inferred from homology"/>
<evidence type="ECO:0000313" key="9">
    <source>
        <dbReference type="EMBL" id="AEV70293.1"/>
    </source>
</evidence>
<comment type="similarity">
    <text evidence="2">Belongs to the major facilitator superfamily.</text>
</comment>
<reference evidence="10" key="1">
    <citation type="submission" date="2011-12" db="EMBL/GenBank/DDBJ databases">
        <title>Complete sequence of Clostridium clariflavum DSM 19732.</title>
        <authorList>
            <consortium name="US DOE Joint Genome Institute"/>
            <person name="Lucas S."/>
            <person name="Han J."/>
            <person name="Lapidus A."/>
            <person name="Cheng J.-F."/>
            <person name="Goodwin L."/>
            <person name="Pitluck S."/>
            <person name="Peters L."/>
            <person name="Teshima H."/>
            <person name="Detter J.C."/>
            <person name="Han C."/>
            <person name="Tapia R."/>
            <person name="Land M."/>
            <person name="Hauser L."/>
            <person name="Kyrpides N."/>
            <person name="Ivanova N."/>
            <person name="Pagani I."/>
            <person name="Kitzmiller T."/>
            <person name="Lynd L."/>
            <person name="Izquierdo J."/>
            <person name="Woyke T."/>
        </authorList>
    </citation>
    <scope>NUCLEOTIDE SEQUENCE [LARGE SCALE GENOMIC DNA]</scope>
    <source>
        <strain evidence="10">DSM 19732 / NBRC 101661 / EBR45</strain>
    </source>
</reference>
<dbReference type="Gene3D" id="1.20.1250.20">
    <property type="entry name" value="MFS general substrate transporter like domains"/>
    <property type="match status" value="2"/>
</dbReference>
<evidence type="ECO:0000256" key="7">
    <source>
        <dbReference type="SAM" id="Phobius"/>
    </source>
</evidence>
<gene>
    <name evidence="9" type="ordered locus">Clocl_3844</name>
</gene>
<dbReference type="eggNOG" id="COG0738">
    <property type="taxonomic scope" value="Bacteria"/>
</dbReference>
<keyword evidence="10" id="KW-1185">Reference proteome</keyword>
<dbReference type="KEGG" id="ccl:Clocl_3844"/>
<evidence type="ECO:0000259" key="8">
    <source>
        <dbReference type="PROSITE" id="PS50850"/>
    </source>
</evidence>
<dbReference type="InterPro" id="IPR051788">
    <property type="entry name" value="MFS_Transporter"/>
</dbReference>
<feature type="transmembrane region" description="Helical" evidence="7">
    <location>
        <begin position="360"/>
        <end position="380"/>
    </location>
</feature>
<keyword evidence="5 7" id="KW-1133">Transmembrane helix</keyword>
<sequence length="387" mass="42490" precursor="true">MMTILLVIIYASFISLGLPDSLLGSAWPSMYMDLQVSVSYAGIISIVVSCGTIISSFFSVKVIRRFGTGKVTAVSVLMTAIALLGFSVSRNFIFLCLLSIPLGLGAGSVDAALNNFVALHYKAKHMSWLHCFWGIGATIGPIIMSYCLNKRSWSSGYRTIGFIQCILVVILFVSLPIWKKVEKNQSDMNDGENSDLGFRELLKIKGAKFAFLAFFFYCSLESTCGLWGSSFMVFNRGISPEVAARWISLFYMGITFGRFISGFLMIKISCSKMIQIGQGIVTVSLLLMILPLGDMFLRIALFSTGVGCAPVFPCLIHQTPEKFGAKMSQAMIGVQMACAYTSITLMPPLFGLIADNISISLYPYFLFISLIFMIVMTEGLRKVDKAA</sequence>
<dbReference type="SUPFAM" id="SSF103473">
    <property type="entry name" value="MFS general substrate transporter"/>
    <property type="match status" value="1"/>
</dbReference>
<feature type="transmembrane region" description="Helical" evidence="7">
    <location>
        <begin position="125"/>
        <end position="144"/>
    </location>
</feature>
<dbReference type="InterPro" id="IPR036259">
    <property type="entry name" value="MFS_trans_sf"/>
</dbReference>
<keyword evidence="4 7" id="KW-0812">Transmembrane</keyword>
<evidence type="ECO:0000256" key="3">
    <source>
        <dbReference type="ARBA" id="ARBA00022448"/>
    </source>
</evidence>
<keyword evidence="3" id="KW-0813">Transport</keyword>
<keyword evidence="6 7" id="KW-0472">Membrane</keyword>
<dbReference type="RefSeq" id="WP_014256796.1">
    <property type="nucleotide sequence ID" value="NC_016627.1"/>
</dbReference>
<feature type="transmembrane region" description="Helical" evidence="7">
    <location>
        <begin position="92"/>
        <end position="113"/>
    </location>
</feature>
<feature type="transmembrane region" description="Helical" evidence="7">
    <location>
        <begin position="67"/>
        <end position="86"/>
    </location>
</feature>
<evidence type="ECO:0000256" key="2">
    <source>
        <dbReference type="ARBA" id="ARBA00008335"/>
    </source>
</evidence>
<dbReference type="Pfam" id="PF07690">
    <property type="entry name" value="MFS_1"/>
    <property type="match status" value="1"/>
</dbReference>
<protein>
    <submittedName>
        <fullName evidence="9">Fucose permease</fullName>
    </submittedName>
</protein>
<dbReference type="PROSITE" id="PS50850">
    <property type="entry name" value="MFS"/>
    <property type="match status" value="1"/>
</dbReference>
<dbReference type="EMBL" id="CP003065">
    <property type="protein sequence ID" value="AEV70293.1"/>
    <property type="molecule type" value="Genomic_DNA"/>
</dbReference>
<evidence type="ECO:0000256" key="1">
    <source>
        <dbReference type="ARBA" id="ARBA00004651"/>
    </source>
</evidence>
<feature type="transmembrane region" description="Helical" evidence="7">
    <location>
        <begin position="246"/>
        <end position="266"/>
    </location>
</feature>
<dbReference type="Proteomes" id="UP000005435">
    <property type="component" value="Chromosome"/>
</dbReference>
<dbReference type="STRING" id="720554.Clocl_3844"/>
<dbReference type="PANTHER" id="PTHR23514:SF3">
    <property type="entry name" value="BYPASS OF STOP CODON PROTEIN 6"/>
    <property type="match status" value="1"/>
</dbReference>
<dbReference type="PANTHER" id="PTHR23514">
    <property type="entry name" value="BYPASS OF STOP CODON PROTEIN 6"/>
    <property type="match status" value="1"/>
</dbReference>
<feature type="transmembrane region" description="Helical" evidence="7">
    <location>
        <begin position="209"/>
        <end position="234"/>
    </location>
</feature>